<accession>A0AAE2C0R1</accession>
<keyword evidence="2" id="KW-1185">Reference proteome</keyword>
<dbReference type="EMBL" id="JACGWL010000004">
    <property type="protein sequence ID" value="KAK4404778.1"/>
    <property type="molecule type" value="Genomic_DNA"/>
</dbReference>
<comment type="caution">
    <text evidence="1">The sequence shown here is derived from an EMBL/GenBank/DDBJ whole genome shotgun (WGS) entry which is preliminary data.</text>
</comment>
<evidence type="ECO:0000313" key="1">
    <source>
        <dbReference type="EMBL" id="KAK4404778.1"/>
    </source>
</evidence>
<sequence length="166" mass="19045">MERIHVSVRAKPLSIEDAKIRFYGRNVKLKMYTGLGLEILWRLQFVVSMESNDLAEMQEKYENLLSETYIGFPTSSNDACIEVEVLRESDAIVAIKQLHEKLQRGVVWYLMEETGAMEVLREKLPQLGSTMQLPSKAHVKQEIAILEMENSSSHQNLDCVFELANI</sequence>
<proteinExistence type="predicted"/>
<name>A0AAE2C0R1_9LAMI</name>
<reference evidence="1" key="1">
    <citation type="submission" date="2020-06" db="EMBL/GenBank/DDBJ databases">
        <authorList>
            <person name="Li T."/>
            <person name="Hu X."/>
            <person name="Zhang T."/>
            <person name="Song X."/>
            <person name="Zhang H."/>
            <person name="Dai N."/>
            <person name="Sheng W."/>
            <person name="Hou X."/>
            <person name="Wei L."/>
        </authorList>
    </citation>
    <scope>NUCLEOTIDE SEQUENCE</scope>
    <source>
        <strain evidence="1">K16</strain>
        <tissue evidence="1">Leaf</tissue>
    </source>
</reference>
<organism evidence="1 2">
    <name type="scientific">Sesamum angolense</name>
    <dbReference type="NCBI Taxonomy" id="2727404"/>
    <lineage>
        <taxon>Eukaryota</taxon>
        <taxon>Viridiplantae</taxon>
        <taxon>Streptophyta</taxon>
        <taxon>Embryophyta</taxon>
        <taxon>Tracheophyta</taxon>
        <taxon>Spermatophyta</taxon>
        <taxon>Magnoliopsida</taxon>
        <taxon>eudicotyledons</taxon>
        <taxon>Gunneridae</taxon>
        <taxon>Pentapetalae</taxon>
        <taxon>asterids</taxon>
        <taxon>lamiids</taxon>
        <taxon>Lamiales</taxon>
        <taxon>Pedaliaceae</taxon>
        <taxon>Sesamum</taxon>
    </lineage>
</organism>
<dbReference type="Proteomes" id="UP001289374">
    <property type="component" value="Unassembled WGS sequence"/>
</dbReference>
<protein>
    <submittedName>
        <fullName evidence="1">Uncharacterized protein</fullName>
    </submittedName>
</protein>
<reference evidence="1" key="2">
    <citation type="journal article" date="2024" name="Plant">
        <title>Genomic evolution and insights into agronomic trait innovations of Sesamum species.</title>
        <authorList>
            <person name="Miao H."/>
            <person name="Wang L."/>
            <person name="Qu L."/>
            <person name="Liu H."/>
            <person name="Sun Y."/>
            <person name="Le M."/>
            <person name="Wang Q."/>
            <person name="Wei S."/>
            <person name="Zheng Y."/>
            <person name="Lin W."/>
            <person name="Duan Y."/>
            <person name="Cao H."/>
            <person name="Xiong S."/>
            <person name="Wang X."/>
            <person name="Wei L."/>
            <person name="Li C."/>
            <person name="Ma Q."/>
            <person name="Ju M."/>
            <person name="Zhao R."/>
            <person name="Li G."/>
            <person name="Mu C."/>
            <person name="Tian Q."/>
            <person name="Mei H."/>
            <person name="Zhang T."/>
            <person name="Gao T."/>
            <person name="Zhang H."/>
        </authorList>
    </citation>
    <scope>NUCLEOTIDE SEQUENCE</scope>
    <source>
        <strain evidence="1">K16</strain>
    </source>
</reference>
<evidence type="ECO:0000313" key="2">
    <source>
        <dbReference type="Proteomes" id="UP001289374"/>
    </source>
</evidence>
<dbReference type="AlphaFoldDB" id="A0AAE2C0R1"/>
<gene>
    <name evidence="1" type="ORF">Sango_0846400</name>
</gene>